<sequence length="229" mass="25704">MWEVFTPYRDLTNVSLILRLVLAMVVGSVIGMERTYKNHPAGLRTHMLVCIGSALVMSTNQYVSEYFEVGDPSRLGAQVISGIGFLGAGTIILTDQFKVRGLTTAAGLWTSACTGLAIGIGYYEGAIVAAIFMFFILTVFKQINNKFMMNSRFIDLYMTFDSYKHMQGFLKNMRESGFQVMDLQTNKEVTRLHEGVTFTVTLEYARRFSHADYIEQVSQSDGLLYVEEG</sequence>
<dbReference type="AlphaFoldDB" id="A0A328KQI0"/>
<dbReference type="Pfam" id="PF02308">
    <property type="entry name" value="MgtC"/>
    <property type="match status" value="1"/>
</dbReference>
<evidence type="ECO:0000256" key="1">
    <source>
        <dbReference type="ARBA" id="ARBA00004651"/>
    </source>
</evidence>
<dbReference type="PANTHER" id="PTHR33778">
    <property type="entry name" value="PROTEIN MGTC"/>
    <property type="match status" value="1"/>
</dbReference>
<accession>A0A328KQI0</accession>
<dbReference type="EMBL" id="NAQV01000021">
    <property type="protein sequence ID" value="RAN62613.1"/>
    <property type="molecule type" value="Genomic_DNA"/>
</dbReference>
<feature type="transmembrane region" description="Helical" evidence="7">
    <location>
        <begin position="75"/>
        <end position="94"/>
    </location>
</feature>
<organism evidence="9 10">
    <name type="scientific">Dolosigranulum pigrum</name>
    <dbReference type="NCBI Taxonomy" id="29394"/>
    <lineage>
        <taxon>Bacteria</taxon>
        <taxon>Bacillati</taxon>
        <taxon>Bacillota</taxon>
        <taxon>Bacilli</taxon>
        <taxon>Lactobacillales</taxon>
        <taxon>Carnobacteriaceae</taxon>
        <taxon>Dolosigranulum</taxon>
    </lineage>
</organism>
<evidence type="ECO:0000256" key="4">
    <source>
        <dbReference type="ARBA" id="ARBA00022692"/>
    </source>
</evidence>
<comment type="subcellular location">
    <subcellularLocation>
        <location evidence="1">Cell membrane</location>
        <topology evidence="1">Multi-pass membrane protein</topology>
    </subcellularLocation>
</comment>
<feature type="transmembrane region" description="Helical" evidence="7">
    <location>
        <begin position="126"/>
        <end position="143"/>
    </location>
</feature>
<dbReference type="PRINTS" id="PR01837">
    <property type="entry name" value="MGTCSAPBPROT"/>
</dbReference>
<evidence type="ECO:0000313" key="10">
    <source>
        <dbReference type="Proteomes" id="UP000249099"/>
    </source>
</evidence>
<comment type="similarity">
    <text evidence="2">Belongs to the MgtC/SapB family.</text>
</comment>
<comment type="caution">
    <text evidence="9">The sequence shown here is derived from an EMBL/GenBank/DDBJ whole genome shotgun (WGS) entry which is preliminary data.</text>
</comment>
<evidence type="ECO:0000256" key="6">
    <source>
        <dbReference type="ARBA" id="ARBA00023136"/>
    </source>
</evidence>
<evidence type="ECO:0000256" key="7">
    <source>
        <dbReference type="SAM" id="Phobius"/>
    </source>
</evidence>
<reference evidence="9 10" key="1">
    <citation type="submission" date="2017-03" db="EMBL/GenBank/DDBJ databases">
        <title>wgs assembly of Dolosigranulum pigrum KPL CDC strains.</title>
        <authorList>
            <person name="Brugger S.D."/>
            <person name="Pettigrew M."/>
            <person name="Kong Y."/>
            <person name="Lemon K.P."/>
        </authorList>
    </citation>
    <scope>NUCLEOTIDE SEQUENCE [LARGE SCALE GENOMIC DNA]</scope>
    <source>
        <strain evidence="9 10">KPL1931_CDC4294-98</strain>
    </source>
</reference>
<keyword evidence="6 7" id="KW-0472">Membrane</keyword>
<evidence type="ECO:0000256" key="3">
    <source>
        <dbReference type="ARBA" id="ARBA00022475"/>
    </source>
</evidence>
<dbReference type="PANTHER" id="PTHR33778:SF1">
    <property type="entry name" value="MAGNESIUM TRANSPORTER YHID-RELATED"/>
    <property type="match status" value="1"/>
</dbReference>
<proteinExistence type="inferred from homology"/>
<evidence type="ECO:0000313" key="9">
    <source>
        <dbReference type="EMBL" id="RAN62613.1"/>
    </source>
</evidence>
<dbReference type="InterPro" id="IPR049177">
    <property type="entry name" value="MgtC_SapB_SrpB_YhiD_N"/>
</dbReference>
<evidence type="ECO:0000256" key="5">
    <source>
        <dbReference type="ARBA" id="ARBA00022989"/>
    </source>
</evidence>
<keyword evidence="3" id="KW-1003">Cell membrane</keyword>
<name>A0A328KQI0_9LACT</name>
<dbReference type="GO" id="GO:0005886">
    <property type="term" value="C:plasma membrane"/>
    <property type="evidence" value="ECO:0007669"/>
    <property type="project" value="UniProtKB-SubCell"/>
</dbReference>
<evidence type="ECO:0000259" key="8">
    <source>
        <dbReference type="Pfam" id="PF02308"/>
    </source>
</evidence>
<dbReference type="RefSeq" id="WP_112790307.1">
    <property type="nucleotide sequence ID" value="NZ_CP040408.1"/>
</dbReference>
<dbReference type="InterPro" id="IPR003416">
    <property type="entry name" value="MgtC/SapB/SrpB/YhiD_fam"/>
</dbReference>
<feature type="domain" description="MgtC/SapB/SrpB/YhiD N-terminal" evidence="8">
    <location>
        <begin position="20"/>
        <end position="145"/>
    </location>
</feature>
<gene>
    <name evidence="9" type="ORF">B8A44_07305</name>
</gene>
<keyword evidence="5 7" id="KW-1133">Transmembrane helix</keyword>
<feature type="transmembrane region" description="Helical" evidence="7">
    <location>
        <begin position="12"/>
        <end position="31"/>
    </location>
</feature>
<keyword evidence="4 7" id="KW-0812">Transmembrane</keyword>
<protein>
    <recommendedName>
        <fullName evidence="8">MgtC/SapB/SrpB/YhiD N-terminal domain-containing protein</fullName>
    </recommendedName>
</protein>
<dbReference type="Proteomes" id="UP000249099">
    <property type="component" value="Unassembled WGS sequence"/>
</dbReference>
<evidence type="ECO:0000256" key="2">
    <source>
        <dbReference type="ARBA" id="ARBA00009298"/>
    </source>
</evidence>